<accession>A0A1V4BYG1</accession>
<keyword evidence="2" id="KW-0229">DNA integration</keyword>
<feature type="active site" description="O-(5'-phospho-DNA)-serine intermediate" evidence="5">
    <location>
        <position position="9"/>
    </location>
</feature>
<evidence type="ECO:0000256" key="4">
    <source>
        <dbReference type="ARBA" id="ARBA00023172"/>
    </source>
</evidence>
<proteinExistence type="inferred from homology"/>
<sequence>MKIGYSRVSTSEQSLAPQDDVLNAEGCQKIYSDVASGAKTERVKLQEALGYLREGDTLVVVKLDRLGRSLKHLIEVVTHLEERGIGFKSLSEGIDTTTSGGRLVFHIFGAIAEFERDLIRERTHAGLRAARARGRNGGRPRKMTAEKIQQARAMAADPKITVGRICETLGISRDTYNRYVK</sequence>
<dbReference type="GO" id="GO:0015074">
    <property type="term" value="P:DNA integration"/>
    <property type="evidence" value="ECO:0007669"/>
    <property type="project" value="UniProtKB-KW"/>
</dbReference>
<dbReference type="InterPro" id="IPR006118">
    <property type="entry name" value="Recombinase_CS"/>
</dbReference>
<dbReference type="InterPro" id="IPR006120">
    <property type="entry name" value="Resolvase_HTH_dom"/>
</dbReference>
<dbReference type="SUPFAM" id="SSF46689">
    <property type="entry name" value="Homeodomain-like"/>
    <property type="match status" value="1"/>
</dbReference>
<dbReference type="GO" id="GO:0003677">
    <property type="term" value="F:DNA binding"/>
    <property type="evidence" value="ECO:0007669"/>
    <property type="project" value="UniProtKB-KW"/>
</dbReference>
<name>A0A1V4BYG1_MICAE</name>
<evidence type="ECO:0000259" key="6">
    <source>
        <dbReference type="PROSITE" id="PS51736"/>
    </source>
</evidence>
<gene>
    <name evidence="7" type="ORF">B1L04_03015</name>
</gene>
<dbReference type="CDD" id="cd00569">
    <property type="entry name" value="HTH_Hin_like"/>
    <property type="match status" value="1"/>
</dbReference>
<dbReference type="PROSITE" id="PS00398">
    <property type="entry name" value="RECOMBINASES_2"/>
    <property type="match status" value="1"/>
</dbReference>
<feature type="domain" description="Resolvase/invertase-type recombinase catalytic" evidence="6">
    <location>
        <begin position="1"/>
        <end position="134"/>
    </location>
</feature>
<dbReference type="InterPro" id="IPR009057">
    <property type="entry name" value="Homeodomain-like_sf"/>
</dbReference>
<comment type="similarity">
    <text evidence="1">Belongs to the site-specific recombinase resolvase family.</text>
</comment>
<evidence type="ECO:0000256" key="5">
    <source>
        <dbReference type="PIRSR" id="PIRSR606118-50"/>
    </source>
</evidence>
<dbReference type="AlphaFoldDB" id="A0A1V4BYG1"/>
<dbReference type="Pfam" id="PF00239">
    <property type="entry name" value="Resolvase"/>
    <property type="match status" value="1"/>
</dbReference>
<dbReference type="InterPro" id="IPR006119">
    <property type="entry name" value="Resolv_N"/>
</dbReference>
<dbReference type="Proteomes" id="UP000189835">
    <property type="component" value="Unassembled WGS sequence"/>
</dbReference>
<dbReference type="PANTHER" id="PTHR30461:SF2">
    <property type="entry name" value="SERINE RECOMBINASE PINE-RELATED"/>
    <property type="match status" value="1"/>
</dbReference>
<dbReference type="FunFam" id="3.40.50.1390:FF:000001">
    <property type="entry name" value="DNA recombinase"/>
    <property type="match status" value="1"/>
</dbReference>
<reference evidence="7 8" key="1">
    <citation type="submission" date="2017-02" db="EMBL/GenBank/DDBJ databases">
        <title>Genome sequence of Microcystis aeruginosa KW.</title>
        <authorList>
            <person name="Oh H.-M."/>
            <person name="Ahn C.-Y."/>
            <person name="Jeong H."/>
            <person name="Srivastava A."/>
            <person name="Lee H.-G."/>
            <person name="Kang S.-R."/>
        </authorList>
    </citation>
    <scope>NUCLEOTIDE SEQUENCE [LARGE SCALE GENOMIC DNA]</scope>
    <source>
        <strain evidence="7 8">KW</strain>
    </source>
</reference>
<dbReference type="CDD" id="cd03768">
    <property type="entry name" value="SR_ResInv"/>
    <property type="match status" value="1"/>
</dbReference>
<protein>
    <recommendedName>
        <fullName evidence="6">Resolvase/invertase-type recombinase catalytic domain-containing protein</fullName>
    </recommendedName>
</protein>
<dbReference type="Gene3D" id="3.40.50.1390">
    <property type="entry name" value="Resolvase, N-terminal catalytic domain"/>
    <property type="match status" value="1"/>
</dbReference>
<keyword evidence="4" id="KW-0233">DNA recombination</keyword>
<evidence type="ECO:0000313" key="8">
    <source>
        <dbReference type="Proteomes" id="UP000189835"/>
    </source>
</evidence>
<keyword evidence="3" id="KW-0238">DNA-binding</keyword>
<dbReference type="PANTHER" id="PTHR30461">
    <property type="entry name" value="DNA-INVERTASE FROM LAMBDOID PROPHAGE"/>
    <property type="match status" value="1"/>
</dbReference>
<dbReference type="InterPro" id="IPR036162">
    <property type="entry name" value="Resolvase-like_N_sf"/>
</dbReference>
<dbReference type="Gene3D" id="1.10.10.60">
    <property type="entry name" value="Homeodomain-like"/>
    <property type="match status" value="1"/>
</dbReference>
<dbReference type="SMART" id="SM00857">
    <property type="entry name" value="Resolvase"/>
    <property type="match status" value="1"/>
</dbReference>
<evidence type="ECO:0000313" key="7">
    <source>
        <dbReference type="EMBL" id="OPF19769.1"/>
    </source>
</evidence>
<evidence type="ECO:0000256" key="1">
    <source>
        <dbReference type="ARBA" id="ARBA00009913"/>
    </source>
</evidence>
<dbReference type="EMBL" id="MVGR01000002">
    <property type="protein sequence ID" value="OPF19769.1"/>
    <property type="molecule type" value="Genomic_DNA"/>
</dbReference>
<evidence type="ECO:0000256" key="2">
    <source>
        <dbReference type="ARBA" id="ARBA00022908"/>
    </source>
</evidence>
<dbReference type="SUPFAM" id="SSF53041">
    <property type="entry name" value="Resolvase-like"/>
    <property type="match status" value="1"/>
</dbReference>
<evidence type="ECO:0000256" key="3">
    <source>
        <dbReference type="ARBA" id="ARBA00023125"/>
    </source>
</evidence>
<dbReference type="Pfam" id="PF02796">
    <property type="entry name" value="HTH_7"/>
    <property type="match status" value="1"/>
</dbReference>
<dbReference type="GO" id="GO:0000150">
    <property type="term" value="F:DNA strand exchange activity"/>
    <property type="evidence" value="ECO:0007669"/>
    <property type="project" value="InterPro"/>
</dbReference>
<dbReference type="InterPro" id="IPR050639">
    <property type="entry name" value="SSR_resolvase"/>
</dbReference>
<dbReference type="PROSITE" id="PS51736">
    <property type="entry name" value="RECOMBINASES_3"/>
    <property type="match status" value="1"/>
</dbReference>
<organism evidence="7 8">
    <name type="scientific">Microcystis aeruginosa KW</name>
    <dbReference type="NCBI Taxonomy" id="1960155"/>
    <lineage>
        <taxon>Bacteria</taxon>
        <taxon>Bacillati</taxon>
        <taxon>Cyanobacteriota</taxon>
        <taxon>Cyanophyceae</taxon>
        <taxon>Oscillatoriophycideae</taxon>
        <taxon>Chroococcales</taxon>
        <taxon>Microcystaceae</taxon>
        <taxon>Microcystis</taxon>
    </lineage>
</organism>
<comment type="caution">
    <text evidence="7">The sequence shown here is derived from an EMBL/GenBank/DDBJ whole genome shotgun (WGS) entry which is preliminary data.</text>
</comment>